<comment type="caution">
    <text evidence="4">The sequence shown here is derived from an EMBL/GenBank/DDBJ whole genome shotgun (WGS) entry which is preliminary data.</text>
</comment>
<dbReference type="PANTHER" id="PTHR11364:SF27">
    <property type="entry name" value="SULFURTRANSFERASE"/>
    <property type="match status" value="1"/>
</dbReference>
<dbReference type="InterPro" id="IPR001763">
    <property type="entry name" value="Rhodanese-like_dom"/>
</dbReference>
<dbReference type="InterPro" id="IPR036873">
    <property type="entry name" value="Rhodanese-like_dom_sf"/>
</dbReference>
<dbReference type="CDD" id="cd01449">
    <property type="entry name" value="TST_Repeat_2"/>
    <property type="match status" value="1"/>
</dbReference>
<dbReference type="EMBL" id="MU128931">
    <property type="protein sequence ID" value="KAF9517537.1"/>
    <property type="molecule type" value="Genomic_DNA"/>
</dbReference>
<evidence type="ECO:0000313" key="5">
    <source>
        <dbReference type="Proteomes" id="UP000886523"/>
    </source>
</evidence>
<dbReference type="Gene3D" id="3.40.250.10">
    <property type="entry name" value="Rhodanese-like domain"/>
    <property type="match status" value="2"/>
</dbReference>
<dbReference type="Pfam" id="PF00581">
    <property type="entry name" value="Rhodanese"/>
    <property type="match status" value="2"/>
</dbReference>
<dbReference type="SMART" id="SM00450">
    <property type="entry name" value="RHOD"/>
    <property type="match status" value="2"/>
</dbReference>
<sequence length="325" mass="35749">MLVLRITTTTAYSLARRLYSSNAPVPLVISPVDYPHLAGSVIPVDVSWHMPGSGRDPRAEFFKGKRIPRARFLDLDKAASSHPLNLPHMMPSETLFAQTCRSLDINKDSHVVLYDTLGVFSSPRALFMFKAFGHEKASVLNGGLRFWESGGFPLEDSDHALQIEPSDYPEPTLNASTLRTYEQIVENSKQPLSASRGVELVLDARAAPRYHGTAPEPRPGLPSGHIPHSISLPFNALLESHTFGSNTFTTIREPDDLRKIIVDILGSDEALQPRAARRIVNTCGSGMTAAIIWLALQRLGVDSALYDESWMGYAGRSESEIVTSK</sequence>
<dbReference type="PANTHER" id="PTHR11364">
    <property type="entry name" value="THIOSULFATE SULFERTANSFERASE"/>
    <property type="match status" value="1"/>
</dbReference>
<keyword evidence="2" id="KW-0677">Repeat</keyword>
<dbReference type="OrthoDB" id="270167at2759"/>
<dbReference type="GO" id="GO:0004792">
    <property type="term" value="F:thiosulfate-cyanide sulfurtransferase activity"/>
    <property type="evidence" value="ECO:0007669"/>
    <property type="project" value="TreeGrafter"/>
</dbReference>
<evidence type="ECO:0000313" key="4">
    <source>
        <dbReference type="EMBL" id="KAF9517537.1"/>
    </source>
</evidence>
<reference evidence="4" key="1">
    <citation type="journal article" date="2020" name="Nat. Commun.">
        <title>Large-scale genome sequencing of mycorrhizal fungi provides insights into the early evolution of symbiotic traits.</title>
        <authorList>
            <person name="Miyauchi S."/>
            <person name="Kiss E."/>
            <person name="Kuo A."/>
            <person name="Drula E."/>
            <person name="Kohler A."/>
            <person name="Sanchez-Garcia M."/>
            <person name="Morin E."/>
            <person name="Andreopoulos B."/>
            <person name="Barry K.W."/>
            <person name="Bonito G."/>
            <person name="Buee M."/>
            <person name="Carver A."/>
            <person name="Chen C."/>
            <person name="Cichocki N."/>
            <person name="Clum A."/>
            <person name="Culley D."/>
            <person name="Crous P.W."/>
            <person name="Fauchery L."/>
            <person name="Girlanda M."/>
            <person name="Hayes R.D."/>
            <person name="Keri Z."/>
            <person name="LaButti K."/>
            <person name="Lipzen A."/>
            <person name="Lombard V."/>
            <person name="Magnuson J."/>
            <person name="Maillard F."/>
            <person name="Murat C."/>
            <person name="Nolan M."/>
            <person name="Ohm R.A."/>
            <person name="Pangilinan J."/>
            <person name="Pereira M.F."/>
            <person name="Perotto S."/>
            <person name="Peter M."/>
            <person name="Pfister S."/>
            <person name="Riley R."/>
            <person name="Sitrit Y."/>
            <person name="Stielow J.B."/>
            <person name="Szollosi G."/>
            <person name="Zifcakova L."/>
            <person name="Stursova M."/>
            <person name="Spatafora J.W."/>
            <person name="Tedersoo L."/>
            <person name="Vaario L.M."/>
            <person name="Yamada A."/>
            <person name="Yan M."/>
            <person name="Wang P."/>
            <person name="Xu J."/>
            <person name="Bruns T."/>
            <person name="Baldrian P."/>
            <person name="Vilgalys R."/>
            <person name="Dunand C."/>
            <person name="Henrissat B."/>
            <person name="Grigoriev I.V."/>
            <person name="Hibbett D."/>
            <person name="Nagy L.G."/>
            <person name="Martin F.M."/>
        </authorList>
    </citation>
    <scope>NUCLEOTIDE SEQUENCE</scope>
    <source>
        <strain evidence="4">UP504</strain>
    </source>
</reference>
<gene>
    <name evidence="4" type="ORF">BS47DRAFT_1432531</name>
</gene>
<keyword evidence="1" id="KW-0808">Transferase</keyword>
<name>A0A9P6DXK6_9AGAM</name>
<dbReference type="InterPro" id="IPR045078">
    <property type="entry name" value="TST/MPST-like"/>
</dbReference>
<dbReference type="SUPFAM" id="SSF52821">
    <property type="entry name" value="Rhodanese/Cell cycle control phosphatase"/>
    <property type="match status" value="2"/>
</dbReference>
<organism evidence="4 5">
    <name type="scientific">Hydnum rufescens UP504</name>
    <dbReference type="NCBI Taxonomy" id="1448309"/>
    <lineage>
        <taxon>Eukaryota</taxon>
        <taxon>Fungi</taxon>
        <taxon>Dikarya</taxon>
        <taxon>Basidiomycota</taxon>
        <taxon>Agaricomycotina</taxon>
        <taxon>Agaricomycetes</taxon>
        <taxon>Cantharellales</taxon>
        <taxon>Hydnaceae</taxon>
        <taxon>Hydnum</taxon>
    </lineage>
</organism>
<dbReference type="PROSITE" id="PS50206">
    <property type="entry name" value="RHODANESE_3"/>
    <property type="match status" value="2"/>
</dbReference>
<dbReference type="AlphaFoldDB" id="A0A9P6DXK6"/>
<evidence type="ECO:0000259" key="3">
    <source>
        <dbReference type="PROSITE" id="PS50206"/>
    </source>
</evidence>
<dbReference type="CDD" id="cd01448">
    <property type="entry name" value="TST_Repeat_1"/>
    <property type="match status" value="1"/>
</dbReference>
<evidence type="ECO:0000256" key="1">
    <source>
        <dbReference type="ARBA" id="ARBA00022679"/>
    </source>
</evidence>
<feature type="domain" description="Rhodanese" evidence="3">
    <location>
        <begin position="195"/>
        <end position="322"/>
    </location>
</feature>
<feature type="domain" description="Rhodanese" evidence="3">
    <location>
        <begin position="37"/>
        <end position="156"/>
    </location>
</feature>
<dbReference type="Proteomes" id="UP000886523">
    <property type="component" value="Unassembled WGS sequence"/>
</dbReference>
<proteinExistence type="predicted"/>
<protein>
    <recommendedName>
        <fullName evidence="3">Rhodanese domain-containing protein</fullName>
    </recommendedName>
</protein>
<evidence type="ECO:0000256" key="2">
    <source>
        <dbReference type="ARBA" id="ARBA00022737"/>
    </source>
</evidence>
<accession>A0A9P6DXK6</accession>
<dbReference type="GO" id="GO:0005739">
    <property type="term" value="C:mitochondrion"/>
    <property type="evidence" value="ECO:0007669"/>
    <property type="project" value="TreeGrafter"/>
</dbReference>
<keyword evidence="5" id="KW-1185">Reference proteome</keyword>